<dbReference type="OrthoDB" id="2229433at2"/>
<keyword evidence="2" id="KW-1185">Reference proteome</keyword>
<dbReference type="Proteomes" id="UP000019254">
    <property type="component" value="Unassembled WGS sequence"/>
</dbReference>
<dbReference type="PATRIC" id="fig|1265820.5.peg.338"/>
<evidence type="ECO:0000313" key="2">
    <source>
        <dbReference type="Proteomes" id="UP000019254"/>
    </source>
</evidence>
<protein>
    <submittedName>
        <fullName evidence="1">Uncharacterized protein</fullName>
    </submittedName>
</protein>
<dbReference type="EMBL" id="AODE01000004">
    <property type="protein sequence ID" value="EUJ32656.1"/>
    <property type="molecule type" value="Genomic_DNA"/>
</dbReference>
<sequence length="54" mass="6548">MKTEEYMALYLVRHYEDVRSIEFHPKNENLITFSGSKMTCFKTYLWYIAEDAPH</sequence>
<gene>
    <name evidence="1" type="ORF">PCORN_01745</name>
</gene>
<accession>W7CA75</accession>
<organism evidence="1 2">
    <name type="scientific">Listeria cornellensis FSL F6-0969</name>
    <dbReference type="NCBI Taxonomy" id="1265820"/>
    <lineage>
        <taxon>Bacteria</taxon>
        <taxon>Bacillati</taxon>
        <taxon>Bacillota</taxon>
        <taxon>Bacilli</taxon>
        <taxon>Bacillales</taxon>
        <taxon>Listeriaceae</taxon>
        <taxon>Listeria</taxon>
    </lineage>
</organism>
<name>W7CA75_9LIST</name>
<proteinExistence type="predicted"/>
<reference evidence="1 2" key="1">
    <citation type="journal article" date="2014" name="Int. J. Syst. Evol. Microbiol.">
        <title>Listeria floridensis sp. nov., Listeria aquatica sp. nov., Listeria cornellensis sp. nov., Listeria riparia sp. nov. and Listeria grandensis sp. nov., from agricultural and natural environments.</title>
        <authorList>
            <person name="den Bakker H.C."/>
            <person name="Warchocki S."/>
            <person name="Wright E.M."/>
            <person name="Allred A.F."/>
            <person name="Ahlstrom C."/>
            <person name="Manuel C.S."/>
            <person name="Stasiewicz M.J."/>
            <person name="Burrell A."/>
            <person name="Roof S."/>
            <person name="Strawn L."/>
            <person name="Fortes E.D."/>
            <person name="Nightingale K.K."/>
            <person name="Kephart D."/>
            <person name="Wiedmann M."/>
        </authorList>
    </citation>
    <scope>NUCLEOTIDE SEQUENCE [LARGE SCALE GENOMIC DNA]</scope>
    <source>
        <strain evidence="2">FSL F6-969</strain>
    </source>
</reference>
<comment type="caution">
    <text evidence="1">The sequence shown here is derived from an EMBL/GenBank/DDBJ whole genome shotgun (WGS) entry which is preliminary data.</text>
</comment>
<dbReference type="AlphaFoldDB" id="W7CA75"/>
<evidence type="ECO:0000313" key="1">
    <source>
        <dbReference type="EMBL" id="EUJ32656.1"/>
    </source>
</evidence>